<dbReference type="GO" id="GO:0017056">
    <property type="term" value="F:structural constituent of nuclear pore"/>
    <property type="evidence" value="ECO:0007669"/>
    <property type="project" value="InterPro"/>
</dbReference>
<evidence type="ECO:0000256" key="6">
    <source>
        <dbReference type="ARBA" id="ARBA00023132"/>
    </source>
</evidence>
<protein>
    <submittedName>
        <fullName evidence="10">CSON013218 protein</fullName>
    </submittedName>
</protein>
<keyword evidence="5" id="KW-0811">Translocation</keyword>
<keyword evidence="7" id="KW-0539">Nucleus</keyword>
<reference evidence="9" key="1">
    <citation type="submission" date="2018-04" db="EMBL/GenBank/DDBJ databases">
        <authorList>
            <person name="Go L.Y."/>
            <person name="Mitchell J.A."/>
        </authorList>
    </citation>
    <scope>NUCLEOTIDE SEQUENCE</scope>
    <source>
        <tissue evidence="9">Whole organism</tissue>
    </source>
</reference>
<feature type="compositionally biased region" description="Low complexity" evidence="8">
    <location>
        <begin position="66"/>
        <end position="76"/>
    </location>
</feature>
<feature type="compositionally biased region" description="Low complexity" evidence="8">
    <location>
        <begin position="199"/>
        <end position="235"/>
    </location>
</feature>
<accession>A0A336LNG8</accession>
<dbReference type="GO" id="GO:0015031">
    <property type="term" value="P:protein transport"/>
    <property type="evidence" value="ECO:0007669"/>
    <property type="project" value="UniProtKB-KW"/>
</dbReference>
<evidence type="ECO:0000256" key="8">
    <source>
        <dbReference type="SAM" id="MobiDB-lite"/>
    </source>
</evidence>
<sequence>MSGFNFGTPQTTTTQSTGFSFAAATPSTAASTGFGFGGTGITSTPVVQSTGGFSFGLSSAAPNTTTTTAPAATNPPGFSFGAPAASQAPTLTLGAPPQTQASTTGFNFGQPASNTTTSTAPTLSLGTPGAATSTTTSTAQPGFAFGGLGSTVTSSTAATGFGFGSQSTAIASTTATTQAPTGLGIQPTTGLNFGGQTLGTTSFGTTPASTAASTFPTLTGFGSTPAAQQQATQPSTINTTTVTVSKPVGLGGIDINASLQKPVEGKNDTGKVKENQVPVEIMNTVETLKMHIKQQKSLSSDIARTTTRKMLNVQSDIQDMVWNVQDLANKVQANKAAVKSLRKDTAEVIQHTDMAQRTHETPVGLQFENTAPLQYFIELTQKYENDLMTLKNQVELTEKHMISLTNPQSFTPEDLKKGLQQLHETFIALAGRLYASHQKVQAQKEQYLNLRKYLLNDKTDVFGADAETGVNKNSFSSVVTAGPNPFSTLGNLSYGINLSGTQYPSTSSVAGQQQQQTTQFDFNQSSTGIGTGSGFFNLQNPPFLGQKRQK</sequence>
<keyword evidence="6" id="KW-0906">Nuclear pore complex</keyword>
<comment type="subcellular location">
    <subcellularLocation>
        <location evidence="1">Nucleus</location>
        <location evidence="1">Nuclear pore complex</location>
    </subcellularLocation>
</comment>
<organism evidence="10">
    <name type="scientific">Culicoides sonorensis</name>
    <name type="common">Biting midge</name>
    <dbReference type="NCBI Taxonomy" id="179676"/>
    <lineage>
        <taxon>Eukaryota</taxon>
        <taxon>Metazoa</taxon>
        <taxon>Ecdysozoa</taxon>
        <taxon>Arthropoda</taxon>
        <taxon>Hexapoda</taxon>
        <taxon>Insecta</taxon>
        <taxon>Pterygota</taxon>
        <taxon>Neoptera</taxon>
        <taxon>Endopterygota</taxon>
        <taxon>Diptera</taxon>
        <taxon>Nematocera</taxon>
        <taxon>Chironomoidea</taxon>
        <taxon>Ceratopogonidae</taxon>
        <taxon>Ceratopogoninae</taxon>
        <taxon>Culicoides</taxon>
        <taxon>Monoculicoides</taxon>
    </lineage>
</organism>
<feature type="region of interest" description="Disordered" evidence="8">
    <location>
        <begin position="66"/>
        <end position="138"/>
    </location>
</feature>
<dbReference type="PANTHER" id="PTHR13437">
    <property type="entry name" value="NUCLEOPORIN P58/P45 NUCLEOPORIN-LIKE PROTEIN 1"/>
    <property type="match status" value="1"/>
</dbReference>
<proteinExistence type="predicted"/>
<dbReference type="EMBL" id="UFQS01000065">
    <property type="protein sequence ID" value="SSW98919.1"/>
    <property type="molecule type" value="Genomic_DNA"/>
</dbReference>
<dbReference type="PANTHER" id="PTHR13437:SF2">
    <property type="entry name" value="NUCLEOPORIN P58_P45"/>
    <property type="match status" value="1"/>
</dbReference>
<name>A0A336LNG8_CULSO</name>
<gene>
    <name evidence="10" type="primary">CSON013218</name>
</gene>
<keyword evidence="4" id="KW-0653">Protein transport</keyword>
<dbReference type="GO" id="GO:0051028">
    <property type="term" value="P:mRNA transport"/>
    <property type="evidence" value="ECO:0007669"/>
    <property type="project" value="UniProtKB-KW"/>
</dbReference>
<evidence type="ECO:0000256" key="5">
    <source>
        <dbReference type="ARBA" id="ARBA00023010"/>
    </source>
</evidence>
<dbReference type="GO" id="GO:0008139">
    <property type="term" value="F:nuclear localization sequence binding"/>
    <property type="evidence" value="ECO:0007669"/>
    <property type="project" value="InterPro"/>
</dbReference>
<dbReference type="VEuPathDB" id="VectorBase:CSON013218"/>
<feature type="compositionally biased region" description="Polar residues" evidence="8">
    <location>
        <begin position="97"/>
        <end position="107"/>
    </location>
</feature>
<dbReference type="Pfam" id="PF15967">
    <property type="entry name" value="Nucleoporin_FG2"/>
    <property type="match status" value="1"/>
</dbReference>
<dbReference type="Gene3D" id="6.10.140.1350">
    <property type="match status" value="1"/>
</dbReference>
<feature type="region of interest" description="Disordered" evidence="8">
    <location>
        <begin position="531"/>
        <end position="550"/>
    </location>
</feature>
<feature type="region of interest" description="Disordered" evidence="8">
    <location>
        <begin position="196"/>
        <end position="235"/>
    </location>
</feature>
<reference evidence="10" key="2">
    <citation type="submission" date="2018-07" db="EMBL/GenBank/DDBJ databases">
        <authorList>
            <person name="Quirk P.G."/>
            <person name="Krulwich T.A."/>
        </authorList>
    </citation>
    <scope>NUCLEOTIDE SEQUENCE</scope>
</reference>
<keyword evidence="3" id="KW-0509">mRNA transport</keyword>
<dbReference type="GO" id="GO:0005643">
    <property type="term" value="C:nuclear pore"/>
    <property type="evidence" value="ECO:0007669"/>
    <property type="project" value="UniProtKB-SubCell"/>
</dbReference>
<evidence type="ECO:0000256" key="4">
    <source>
        <dbReference type="ARBA" id="ARBA00022927"/>
    </source>
</evidence>
<dbReference type="EMBL" id="UFQT01000065">
    <property type="protein sequence ID" value="SSX19305.1"/>
    <property type="molecule type" value="Genomic_DNA"/>
</dbReference>
<evidence type="ECO:0000256" key="2">
    <source>
        <dbReference type="ARBA" id="ARBA00022448"/>
    </source>
</evidence>
<evidence type="ECO:0000313" key="10">
    <source>
        <dbReference type="EMBL" id="SSX19305.1"/>
    </source>
</evidence>
<keyword evidence="2" id="KW-0813">Transport</keyword>
<evidence type="ECO:0000256" key="1">
    <source>
        <dbReference type="ARBA" id="ARBA00004567"/>
    </source>
</evidence>
<evidence type="ECO:0000256" key="3">
    <source>
        <dbReference type="ARBA" id="ARBA00022816"/>
    </source>
</evidence>
<evidence type="ECO:0000313" key="9">
    <source>
        <dbReference type="EMBL" id="SSW98919.1"/>
    </source>
</evidence>
<dbReference type="InterPro" id="IPR024882">
    <property type="entry name" value="NUP58/p45/49"/>
</dbReference>
<evidence type="ECO:0000256" key="7">
    <source>
        <dbReference type="ARBA" id="ARBA00023242"/>
    </source>
</evidence>
<dbReference type="AlphaFoldDB" id="A0A336LNG8"/>
<feature type="compositionally biased region" description="Low complexity" evidence="8">
    <location>
        <begin position="111"/>
        <end position="138"/>
    </location>
</feature>
<dbReference type="OMA" id="ALMNKSY"/>